<protein>
    <submittedName>
        <fullName evidence="8">Radical SAM protein</fullName>
    </submittedName>
</protein>
<dbReference type="CDD" id="cd01335">
    <property type="entry name" value="Radical_SAM"/>
    <property type="match status" value="1"/>
</dbReference>
<evidence type="ECO:0000259" key="7">
    <source>
        <dbReference type="PROSITE" id="PS51918"/>
    </source>
</evidence>
<evidence type="ECO:0000256" key="4">
    <source>
        <dbReference type="ARBA" id="ARBA00022723"/>
    </source>
</evidence>
<evidence type="ECO:0000313" key="8">
    <source>
        <dbReference type="EMBL" id="TDA39370.1"/>
    </source>
</evidence>
<dbReference type="InterPro" id="IPR058240">
    <property type="entry name" value="rSAM_sf"/>
</dbReference>
<dbReference type="InterPro" id="IPR006638">
    <property type="entry name" value="Elp3/MiaA/NifB-like_rSAM"/>
</dbReference>
<comment type="caution">
    <text evidence="8">The sequence shown here is derived from an EMBL/GenBank/DDBJ whole genome shotgun (WGS) entry which is preliminary data.</text>
</comment>
<gene>
    <name evidence="8" type="ORF">DSO08_02440</name>
</gene>
<sequence length="315" mass="35630">MKYVFGPVPSRRLGVSLGINNIPKKYCTYSCVYCQVGKTTNLTVNRRPFFKPEDVLRDVLLAIRGFKKEIDYVTFVPDGEPTLDINLGKIIKMIKENVKNKVAIITNGSIIKSAFSDLAEADLVSVKVDAVVDEIYRKVNRPHPSLSLTAVLRDIEEFRKSYGGILITETMLLEGLNDGPENLSKTVEFLRRVSPRDAYLSVPVRPPAEPSVRPSRRIFEWYESFIESGINTKVLDYQEEDSFATAGFEDPIEGLLKIMAVHPLREDYVCKILMERHIHPDKAINDLIERGAVRRVEYNGKVYLTLADSGYAPKS</sequence>
<dbReference type="PANTHER" id="PTHR43787:SF11">
    <property type="entry name" value="UPF0026 PROTEIN SLR1464"/>
    <property type="match status" value="1"/>
</dbReference>
<evidence type="ECO:0000256" key="2">
    <source>
        <dbReference type="ARBA" id="ARBA00022485"/>
    </source>
</evidence>
<dbReference type="SUPFAM" id="SSF102114">
    <property type="entry name" value="Radical SAM enzymes"/>
    <property type="match status" value="1"/>
</dbReference>
<keyword evidence="2" id="KW-0004">4Fe-4S</keyword>
<dbReference type="SFLD" id="SFLDG01083">
    <property type="entry name" value="Uncharacterised_Radical_SAM_Su"/>
    <property type="match status" value="1"/>
</dbReference>
<dbReference type="InterPro" id="IPR040084">
    <property type="entry name" value="GTPase_Obg"/>
</dbReference>
<evidence type="ECO:0000256" key="1">
    <source>
        <dbReference type="ARBA" id="ARBA00001966"/>
    </source>
</evidence>
<dbReference type="InterPro" id="IPR007197">
    <property type="entry name" value="rSAM"/>
</dbReference>
<dbReference type="GO" id="GO:0046872">
    <property type="term" value="F:metal ion binding"/>
    <property type="evidence" value="ECO:0007669"/>
    <property type="project" value="UniProtKB-KW"/>
</dbReference>
<keyword evidence="5" id="KW-0408">Iron</keyword>
<evidence type="ECO:0000313" key="9">
    <source>
        <dbReference type="Proteomes" id="UP000315399"/>
    </source>
</evidence>
<dbReference type="Gene3D" id="3.20.20.70">
    <property type="entry name" value="Aldolase class I"/>
    <property type="match status" value="1"/>
</dbReference>
<proteinExistence type="predicted"/>
<dbReference type="Pfam" id="PF04055">
    <property type="entry name" value="Radical_SAM"/>
    <property type="match status" value="1"/>
</dbReference>
<keyword evidence="3" id="KW-0949">S-adenosyl-L-methionine</keyword>
<dbReference type="PROSITE" id="PS51918">
    <property type="entry name" value="RADICAL_SAM"/>
    <property type="match status" value="1"/>
</dbReference>
<dbReference type="PANTHER" id="PTHR43787">
    <property type="entry name" value="FEMO COFACTOR BIOSYNTHESIS PROTEIN NIFB-RELATED"/>
    <property type="match status" value="1"/>
</dbReference>
<dbReference type="Proteomes" id="UP000315399">
    <property type="component" value="Unassembled WGS sequence"/>
</dbReference>
<evidence type="ECO:0000256" key="6">
    <source>
        <dbReference type="ARBA" id="ARBA00023014"/>
    </source>
</evidence>
<dbReference type="AlphaFoldDB" id="A0A523BFW7"/>
<name>A0A523BFW7_9CREN</name>
<dbReference type="SFLD" id="SFLDS00029">
    <property type="entry name" value="Radical_SAM"/>
    <property type="match status" value="1"/>
</dbReference>
<keyword evidence="6" id="KW-0411">Iron-sulfur</keyword>
<evidence type="ECO:0000256" key="5">
    <source>
        <dbReference type="ARBA" id="ARBA00023004"/>
    </source>
</evidence>
<dbReference type="GO" id="GO:0003824">
    <property type="term" value="F:catalytic activity"/>
    <property type="evidence" value="ECO:0007669"/>
    <property type="project" value="InterPro"/>
</dbReference>
<keyword evidence="4" id="KW-0479">Metal-binding</keyword>
<accession>A0A523BFW7</accession>
<feature type="domain" description="Radical SAM core" evidence="7">
    <location>
        <begin position="9"/>
        <end position="244"/>
    </location>
</feature>
<dbReference type="EMBL" id="QNVH01000015">
    <property type="protein sequence ID" value="TDA39370.1"/>
    <property type="molecule type" value="Genomic_DNA"/>
</dbReference>
<dbReference type="GO" id="GO:0051539">
    <property type="term" value="F:4 iron, 4 sulfur cluster binding"/>
    <property type="evidence" value="ECO:0007669"/>
    <property type="project" value="UniProtKB-KW"/>
</dbReference>
<reference evidence="8 9" key="1">
    <citation type="journal article" date="2019" name="Nat. Microbiol.">
        <title>Expanding anaerobic alkane metabolism in the domain of Archaea.</title>
        <authorList>
            <person name="Wang Y."/>
            <person name="Wegener G."/>
            <person name="Hou J."/>
            <person name="Wang F."/>
            <person name="Xiao X."/>
        </authorList>
    </citation>
    <scope>NUCLEOTIDE SEQUENCE [LARGE SCALE GENOMIC DNA]</scope>
    <source>
        <strain evidence="8">WYZ-LMO10</strain>
    </source>
</reference>
<dbReference type="SMART" id="SM00729">
    <property type="entry name" value="Elp3"/>
    <property type="match status" value="1"/>
</dbReference>
<evidence type="ECO:0000256" key="3">
    <source>
        <dbReference type="ARBA" id="ARBA00022691"/>
    </source>
</evidence>
<organism evidence="8 9">
    <name type="scientific">Thermoproteota archaeon</name>
    <dbReference type="NCBI Taxonomy" id="2056631"/>
    <lineage>
        <taxon>Archaea</taxon>
        <taxon>Thermoproteota</taxon>
    </lineage>
</organism>
<dbReference type="InterPro" id="IPR013785">
    <property type="entry name" value="Aldolase_TIM"/>
</dbReference>
<comment type="cofactor">
    <cofactor evidence="1">
        <name>[4Fe-4S] cluster</name>
        <dbReference type="ChEBI" id="CHEBI:49883"/>
    </cofactor>
</comment>